<dbReference type="AlphaFoldDB" id="A0A5N5SZF1"/>
<dbReference type="EMBL" id="SEYY01017792">
    <property type="protein sequence ID" value="KAB7499596.1"/>
    <property type="molecule type" value="Genomic_DNA"/>
</dbReference>
<reference evidence="2 3" key="1">
    <citation type="journal article" date="2019" name="PLoS Biol.">
        <title>Sex chromosomes control vertical transmission of feminizing Wolbachia symbionts in an isopod.</title>
        <authorList>
            <person name="Becking T."/>
            <person name="Chebbi M.A."/>
            <person name="Giraud I."/>
            <person name="Moumen B."/>
            <person name="Laverre T."/>
            <person name="Caubet Y."/>
            <person name="Peccoud J."/>
            <person name="Gilbert C."/>
            <person name="Cordaux R."/>
        </authorList>
    </citation>
    <scope>NUCLEOTIDE SEQUENCE [LARGE SCALE GENOMIC DNA]</scope>
    <source>
        <strain evidence="2">ANa2</strain>
        <tissue evidence="2">Whole body excluding digestive tract and cuticle</tissue>
    </source>
</reference>
<proteinExistence type="predicted"/>
<dbReference type="Proteomes" id="UP000326759">
    <property type="component" value="Unassembled WGS sequence"/>
</dbReference>
<evidence type="ECO:0000313" key="3">
    <source>
        <dbReference type="Proteomes" id="UP000326759"/>
    </source>
</evidence>
<feature type="compositionally biased region" description="Polar residues" evidence="1">
    <location>
        <begin position="61"/>
        <end position="71"/>
    </location>
</feature>
<keyword evidence="3" id="KW-1185">Reference proteome</keyword>
<feature type="region of interest" description="Disordered" evidence="1">
    <location>
        <begin position="61"/>
        <end position="81"/>
    </location>
</feature>
<sequence>MIRSSIELNITCWCNMEKRSLGTEGPIRIPIRLTLTSDLKRSFKAIKNTNDFNISLRSCQSQSSNKFCTNQEIRHSRKGHQ</sequence>
<comment type="caution">
    <text evidence="2">The sequence shown here is derived from an EMBL/GenBank/DDBJ whole genome shotgun (WGS) entry which is preliminary data.</text>
</comment>
<organism evidence="2 3">
    <name type="scientific">Armadillidium nasatum</name>
    <dbReference type="NCBI Taxonomy" id="96803"/>
    <lineage>
        <taxon>Eukaryota</taxon>
        <taxon>Metazoa</taxon>
        <taxon>Ecdysozoa</taxon>
        <taxon>Arthropoda</taxon>
        <taxon>Crustacea</taxon>
        <taxon>Multicrustacea</taxon>
        <taxon>Malacostraca</taxon>
        <taxon>Eumalacostraca</taxon>
        <taxon>Peracarida</taxon>
        <taxon>Isopoda</taxon>
        <taxon>Oniscidea</taxon>
        <taxon>Crinocheta</taxon>
        <taxon>Armadillidiidae</taxon>
        <taxon>Armadillidium</taxon>
    </lineage>
</organism>
<feature type="non-terminal residue" evidence="2">
    <location>
        <position position="81"/>
    </location>
</feature>
<name>A0A5N5SZF1_9CRUS</name>
<evidence type="ECO:0000256" key="1">
    <source>
        <dbReference type="SAM" id="MobiDB-lite"/>
    </source>
</evidence>
<evidence type="ECO:0000313" key="2">
    <source>
        <dbReference type="EMBL" id="KAB7499596.1"/>
    </source>
</evidence>
<accession>A0A5N5SZF1</accession>
<gene>
    <name evidence="2" type="ORF">Anas_14718</name>
</gene>
<protein>
    <submittedName>
        <fullName evidence="2">Uncharacterized protein</fullName>
    </submittedName>
</protein>